<gene>
    <name evidence="2" type="ORF">HCJ96_13370</name>
</gene>
<dbReference type="SUPFAM" id="SSF56436">
    <property type="entry name" value="C-type lectin-like"/>
    <property type="match status" value="1"/>
</dbReference>
<dbReference type="InterPro" id="IPR005532">
    <property type="entry name" value="SUMF_dom"/>
</dbReference>
<organism evidence="2 3">
    <name type="scientific">Alteromonas ponticola</name>
    <dbReference type="NCBI Taxonomy" id="2720613"/>
    <lineage>
        <taxon>Bacteria</taxon>
        <taxon>Pseudomonadati</taxon>
        <taxon>Pseudomonadota</taxon>
        <taxon>Gammaproteobacteria</taxon>
        <taxon>Alteromonadales</taxon>
        <taxon>Alteromonadaceae</taxon>
        <taxon>Alteromonas/Salinimonas group</taxon>
        <taxon>Alteromonas</taxon>
    </lineage>
</organism>
<evidence type="ECO:0000313" key="3">
    <source>
        <dbReference type="Proteomes" id="UP000709336"/>
    </source>
</evidence>
<dbReference type="NCBIfam" id="TIGR03440">
    <property type="entry name" value="egtB_TIGR03440"/>
    <property type="match status" value="1"/>
</dbReference>
<dbReference type="PANTHER" id="PTHR23150">
    <property type="entry name" value="SULFATASE MODIFYING FACTOR 1, 2"/>
    <property type="match status" value="1"/>
</dbReference>
<evidence type="ECO:0000313" key="2">
    <source>
        <dbReference type="EMBL" id="NMH61019.1"/>
    </source>
</evidence>
<dbReference type="InterPro" id="IPR016187">
    <property type="entry name" value="CTDL_fold"/>
</dbReference>
<name>A0ABX1R3L2_9ALTE</name>
<evidence type="ECO:0000259" key="1">
    <source>
        <dbReference type="Pfam" id="PF03781"/>
    </source>
</evidence>
<dbReference type="Pfam" id="PF03781">
    <property type="entry name" value="FGE-sulfatase"/>
    <property type="match status" value="1"/>
</dbReference>
<keyword evidence="3" id="KW-1185">Reference proteome</keyword>
<sequence length="426" mass="49449">MKDTVSFSELTAHQRLQRRYQRVRQMSLWLCKPLLIEDYGLQAAAEVSPPKWHLAHTTWFFETFLLKPHSPGYQAYHPEFERLFNSYYQGVGPQFQRPHRGLLSRPTLEQVESYRKRVDDAMMRLIETLHQPDILALIELGLHHEQQHQELMLTDIKFSFSANPLLPVYCDIPLTNAENANSALNWTAFKHATIRQGFSDDGFHFDNETPVHEVIVPPFKMANRLITNEEFLQFIDDGGYHDPLLWLSDGWQMKQQLDWSAPLYWQKHDEQWHEYTLHGLAPLLPASPVTHVSYYEAEAFARWAGKKLPTESQWEYAKTTTETEGDEQLLIEGEQPIFHPASAGSLTQLSQLFGSCWEWTQSAYLPYPGYQPMAGAVGEYNGKFMCNQMVLKGGSCATPADHIRSSYRNFFYPKDRWQFSGIRLVE</sequence>
<dbReference type="InterPro" id="IPR051043">
    <property type="entry name" value="Sulfatase_Mod_Factor_Kinase"/>
</dbReference>
<protein>
    <submittedName>
        <fullName evidence="2">Ergothioneine biosynthesis protein EgtB</fullName>
    </submittedName>
</protein>
<dbReference type="RefSeq" id="WP_169211581.1">
    <property type="nucleotide sequence ID" value="NZ_JAATNW010000007.1"/>
</dbReference>
<proteinExistence type="predicted"/>
<accession>A0ABX1R3L2</accession>
<dbReference type="InterPro" id="IPR017806">
    <property type="entry name" value="EgtB"/>
</dbReference>
<comment type="caution">
    <text evidence="2">The sequence shown here is derived from an EMBL/GenBank/DDBJ whole genome shotgun (WGS) entry which is preliminary data.</text>
</comment>
<dbReference type="InterPro" id="IPR042095">
    <property type="entry name" value="SUMF_sf"/>
</dbReference>
<dbReference type="PANTHER" id="PTHR23150:SF36">
    <property type="entry name" value="HERCYNINE OXYGENASE"/>
    <property type="match status" value="1"/>
</dbReference>
<reference evidence="2 3" key="1">
    <citation type="submission" date="2020-03" db="EMBL/GenBank/DDBJ databases">
        <title>Alteromonas ponticola sp. nov., isolated from seawater.</title>
        <authorList>
            <person name="Yoon J.-H."/>
            <person name="Kim Y.-O."/>
        </authorList>
    </citation>
    <scope>NUCLEOTIDE SEQUENCE [LARGE SCALE GENOMIC DNA]</scope>
    <source>
        <strain evidence="2 3">MYP5</strain>
    </source>
</reference>
<feature type="domain" description="Sulfatase-modifying factor enzyme-like" evidence="1">
    <location>
        <begin position="197"/>
        <end position="425"/>
    </location>
</feature>
<dbReference type="Gene3D" id="3.90.1580.10">
    <property type="entry name" value="paralog of FGE (formylglycine-generating enzyme)"/>
    <property type="match status" value="1"/>
</dbReference>
<dbReference type="Proteomes" id="UP000709336">
    <property type="component" value="Unassembled WGS sequence"/>
</dbReference>
<dbReference type="EMBL" id="JAATNW010000007">
    <property type="protein sequence ID" value="NMH61019.1"/>
    <property type="molecule type" value="Genomic_DNA"/>
</dbReference>